<keyword evidence="1" id="KW-0328">Glycosyltransferase</keyword>
<reference evidence="6" key="2">
    <citation type="submission" date="2010-01" db="EMBL/GenBank/DDBJ databases">
        <title>The complete genome of Geodermatophilus obscurus DSM 43160.</title>
        <authorList>
            <consortium name="US DOE Joint Genome Institute (JGI-PGF)"/>
            <person name="Lucas S."/>
            <person name="Copeland A."/>
            <person name="Lapidus A."/>
            <person name="Glavina del Rio T."/>
            <person name="Dalin E."/>
            <person name="Tice H."/>
            <person name="Bruce D."/>
            <person name="Goodwin L."/>
            <person name="Pitluck S."/>
            <person name="Kyrpides N."/>
            <person name="Mavromatis K."/>
            <person name="Ivanova N."/>
            <person name="Munk A.C."/>
            <person name="Brettin T."/>
            <person name="Detter J.C."/>
            <person name="Han C."/>
            <person name="Larimer F."/>
            <person name="Land M."/>
            <person name="Hauser L."/>
            <person name="Markowitz V."/>
            <person name="Cheng J.-F."/>
            <person name="Hugenholtz P."/>
            <person name="Woyke T."/>
            <person name="Wu D."/>
            <person name="Jando M."/>
            <person name="Schneider S."/>
            <person name="Klenk H.-P."/>
            <person name="Eisen J.A."/>
        </authorList>
    </citation>
    <scope>NUCLEOTIDE SEQUENCE [LARGE SCALE GENOMIC DNA]</scope>
    <source>
        <strain evidence="6">ATCC 25078 / DSM 43160 / JCM 3152 / KCC A-0152 / KCTC 9177 / NBRC 13315 / NRRL B-3577 / G-20</strain>
    </source>
</reference>
<organism evidence="5 6">
    <name type="scientific">Geodermatophilus obscurus (strain ATCC 25078 / DSM 43160 / JCM 3152 / CCUG 61914 / KCC A-0152 / KCTC 9177 / NBRC 13315 / NRRL B-3577 / G-20)</name>
    <dbReference type="NCBI Taxonomy" id="526225"/>
    <lineage>
        <taxon>Bacteria</taxon>
        <taxon>Bacillati</taxon>
        <taxon>Actinomycetota</taxon>
        <taxon>Actinomycetes</taxon>
        <taxon>Geodermatophilales</taxon>
        <taxon>Geodermatophilaceae</taxon>
        <taxon>Geodermatophilus</taxon>
    </lineage>
</organism>
<keyword evidence="2 5" id="KW-0808">Transferase</keyword>
<dbReference type="InterPro" id="IPR050194">
    <property type="entry name" value="Glycosyltransferase_grp1"/>
</dbReference>
<dbReference type="SUPFAM" id="SSF53756">
    <property type="entry name" value="UDP-Glycosyltransferase/glycogen phosphorylase"/>
    <property type="match status" value="1"/>
</dbReference>
<dbReference type="eggNOG" id="COG0297">
    <property type="taxonomic scope" value="Bacteria"/>
</dbReference>
<dbReference type="GO" id="GO:0016758">
    <property type="term" value="F:hexosyltransferase activity"/>
    <property type="evidence" value="ECO:0007669"/>
    <property type="project" value="TreeGrafter"/>
</dbReference>
<gene>
    <name evidence="5" type="ordered locus">Gobs_0459</name>
</gene>
<reference evidence="5 6" key="1">
    <citation type="journal article" date="2010" name="Stand. Genomic Sci.">
        <title>Complete genome sequence of Geodermatophilus obscurus type strain (G-20).</title>
        <authorList>
            <person name="Ivanova N."/>
            <person name="Sikorski J."/>
            <person name="Jando M."/>
            <person name="Munk C."/>
            <person name="Lapidus A."/>
            <person name="Glavina Del Rio T."/>
            <person name="Copeland A."/>
            <person name="Tice H."/>
            <person name="Cheng J.-F."/>
            <person name="Lucas S."/>
            <person name="Chen F."/>
            <person name="Nolan M."/>
            <person name="Bruce D."/>
            <person name="Goodwin L."/>
            <person name="Pitluck S."/>
            <person name="Mavromatis K."/>
            <person name="Mikhailova N."/>
            <person name="Pati A."/>
            <person name="Chen A."/>
            <person name="Palaniappan K."/>
            <person name="Land M."/>
            <person name="Hauser L."/>
            <person name="Chang Y.-J."/>
            <person name="Jeffries C.D."/>
            <person name="Meincke L."/>
            <person name="Brettin T."/>
            <person name="Detter J.C."/>
            <person name="Detter J.C."/>
            <person name="Rohde M."/>
            <person name="Goeker M."/>
            <person name="Bristow J."/>
            <person name="Eisen J.A."/>
            <person name="Markowitz V."/>
            <person name="Hugenholtz P."/>
            <person name="Kyrpides N.C."/>
            <person name="Klenk H.-P."/>
        </authorList>
    </citation>
    <scope>NUCLEOTIDE SEQUENCE [LARGE SCALE GENOMIC DNA]</scope>
    <source>
        <strain evidence="6">ATCC 25078 / DSM 43160 / JCM 3152 / KCC A-0152 / KCTC 9177 / NBRC 13315 / NRRL B-3577 / G-20</strain>
    </source>
</reference>
<dbReference type="Gene3D" id="3.40.50.2000">
    <property type="entry name" value="Glycogen Phosphorylase B"/>
    <property type="match status" value="2"/>
</dbReference>
<dbReference type="Proteomes" id="UP000001382">
    <property type="component" value="Chromosome"/>
</dbReference>
<dbReference type="EMBL" id="CP001867">
    <property type="protein sequence ID" value="ADB73241.1"/>
    <property type="molecule type" value="Genomic_DNA"/>
</dbReference>
<evidence type="ECO:0000313" key="5">
    <source>
        <dbReference type="EMBL" id="ADB73241.1"/>
    </source>
</evidence>
<evidence type="ECO:0000256" key="2">
    <source>
        <dbReference type="ARBA" id="ARBA00022679"/>
    </source>
</evidence>
<evidence type="ECO:0000256" key="1">
    <source>
        <dbReference type="ARBA" id="ARBA00022676"/>
    </source>
</evidence>
<dbReference type="RefSeq" id="WP_012946682.1">
    <property type="nucleotide sequence ID" value="NC_013757.1"/>
</dbReference>
<feature type="domain" description="Glycosyltransferase subfamily 4-like N-terminal" evidence="4">
    <location>
        <begin position="32"/>
        <end position="204"/>
    </location>
</feature>
<dbReference type="AlphaFoldDB" id="D2S624"/>
<protein>
    <submittedName>
        <fullName evidence="5">Glycosyl transferase group 1</fullName>
    </submittedName>
</protein>
<keyword evidence="6" id="KW-1185">Reference proteome</keyword>
<accession>D2S624</accession>
<evidence type="ECO:0000259" key="3">
    <source>
        <dbReference type="Pfam" id="PF00534"/>
    </source>
</evidence>
<dbReference type="STRING" id="526225.Gobs_0459"/>
<evidence type="ECO:0000259" key="4">
    <source>
        <dbReference type="Pfam" id="PF13439"/>
    </source>
</evidence>
<dbReference type="HOGENOM" id="CLU_009583_2_3_11"/>
<dbReference type="Pfam" id="PF13439">
    <property type="entry name" value="Glyco_transf_4"/>
    <property type="match status" value="1"/>
</dbReference>
<dbReference type="InterPro" id="IPR028098">
    <property type="entry name" value="Glyco_trans_4-like_N"/>
</dbReference>
<dbReference type="CAZy" id="GT4">
    <property type="family name" value="Glycosyltransferase Family 4"/>
</dbReference>
<dbReference type="PANTHER" id="PTHR45947">
    <property type="entry name" value="SULFOQUINOVOSYL TRANSFERASE SQD2"/>
    <property type="match status" value="1"/>
</dbReference>
<proteinExistence type="predicted"/>
<evidence type="ECO:0000313" key="6">
    <source>
        <dbReference type="Proteomes" id="UP000001382"/>
    </source>
</evidence>
<dbReference type="PANTHER" id="PTHR45947:SF3">
    <property type="entry name" value="SULFOQUINOVOSYL TRANSFERASE SQD2"/>
    <property type="match status" value="1"/>
</dbReference>
<feature type="domain" description="Glycosyl transferase family 1" evidence="3">
    <location>
        <begin position="214"/>
        <end position="375"/>
    </location>
</feature>
<sequence>MITDRLGAWPLTIDMVSEHASPLAAIGGVDAGGQNVHVAALAAGLARRGHAVTVHTRREDPDQPDRVSTADGYDVAHVTAGPARVLPKDDLLRHMPEFASVLRREWAQRPPDLVHAHFWMSGLAAVAAAGDIPVVQTFHALGSVKRRHQGAADTSPPQRVELERSLCRTVGHVVATCSDEVFELRRLGLDSDRVSVVPCGVDTTVFTPRGPVAPRGDRKRLLVLGRLVERKGQEDAVRALAAVPDAELVVVGGPPAAQLDDDAEVRRLRAVAASLGVADRLVLTGAVARADVPAWIRSADVVLAVPWYEPFGITPLEAMACGRPVVATAVGGLQDSVADGVTGDLVPARDPARLGEALAALLADDARRAAYGTAGVRRARNRYRWARVVADTDTVYRQVLAGPVRTDDGDRSPVEAAR</sequence>
<dbReference type="KEGG" id="gob:Gobs_0459"/>
<name>D2S624_GEOOG</name>
<dbReference type="GO" id="GO:1901137">
    <property type="term" value="P:carbohydrate derivative biosynthetic process"/>
    <property type="evidence" value="ECO:0007669"/>
    <property type="project" value="UniProtKB-ARBA"/>
</dbReference>
<dbReference type="Pfam" id="PF00534">
    <property type="entry name" value="Glycos_transf_1"/>
    <property type="match status" value="1"/>
</dbReference>
<dbReference type="InterPro" id="IPR001296">
    <property type="entry name" value="Glyco_trans_1"/>
</dbReference>